<evidence type="ECO:0000259" key="4">
    <source>
        <dbReference type="Pfam" id="PF00291"/>
    </source>
</evidence>
<protein>
    <submittedName>
        <fullName evidence="5">Threonine/serine dehydratase</fullName>
    </submittedName>
</protein>
<comment type="cofactor">
    <cofactor evidence="1">
        <name>pyridoxal 5'-phosphate</name>
        <dbReference type="ChEBI" id="CHEBI:597326"/>
    </cofactor>
</comment>
<dbReference type="InterPro" id="IPR036052">
    <property type="entry name" value="TrpB-like_PALP_sf"/>
</dbReference>
<reference evidence="6" key="1">
    <citation type="journal article" date="2019" name="Int. J. Syst. Evol. Microbiol.">
        <title>The Global Catalogue of Microorganisms (GCM) 10K type strain sequencing project: providing services to taxonomists for standard genome sequencing and annotation.</title>
        <authorList>
            <consortium name="The Broad Institute Genomics Platform"/>
            <consortium name="The Broad Institute Genome Sequencing Center for Infectious Disease"/>
            <person name="Wu L."/>
            <person name="Ma J."/>
        </authorList>
    </citation>
    <scope>NUCLEOTIDE SEQUENCE [LARGE SCALE GENOMIC DNA]</scope>
    <source>
        <strain evidence="6">CGMCC 4.7676</strain>
    </source>
</reference>
<sequence>MTSLLSLGLVETPVRELPGHGWRRLAVKDETLQTSGAFKFRGVARKISTLPPGTPLTTASTGNHGAALAIAGHRLGNPVRVFVPASTPRIKLARIVDHGAEVHLEPGQYDDAEAAARTYARRSGAYYVPSFDDPEIIKGHQTMFAEAERQNGRPDVVFVPVGGGGLASAALTAWPGTEVVGVEHASAPAMRESLRRGSPWLASPGPSPAEGLLVRRIGALPLRICQAADLRVELVTDDEIADAIRVLHAEAGIRAEFAGAAALAVALRRADPGRKALCVVSGGNIDDDLWRQVVRRPDAGQAQGLRPGQ</sequence>
<feature type="domain" description="Tryptophan synthase beta chain-like PALP" evidence="4">
    <location>
        <begin position="6"/>
        <end position="282"/>
    </location>
</feature>
<organism evidence="5 6">
    <name type="scientific">Amycolatopsis speibonae</name>
    <dbReference type="NCBI Taxonomy" id="1450224"/>
    <lineage>
        <taxon>Bacteria</taxon>
        <taxon>Bacillati</taxon>
        <taxon>Actinomycetota</taxon>
        <taxon>Actinomycetes</taxon>
        <taxon>Pseudonocardiales</taxon>
        <taxon>Pseudonocardiaceae</taxon>
        <taxon>Amycolatopsis</taxon>
    </lineage>
</organism>
<dbReference type="SUPFAM" id="SSF53686">
    <property type="entry name" value="Tryptophan synthase beta subunit-like PLP-dependent enzymes"/>
    <property type="match status" value="1"/>
</dbReference>
<keyword evidence="3" id="KW-0456">Lyase</keyword>
<dbReference type="PANTHER" id="PTHR48078">
    <property type="entry name" value="THREONINE DEHYDRATASE, MITOCHONDRIAL-RELATED"/>
    <property type="match status" value="1"/>
</dbReference>
<evidence type="ECO:0000313" key="6">
    <source>
        <dbReference type="Proteomes" id="UP001595645"/>
    </source>
</evidence>
<dbReference type="RefSeq" id="WP_378247038.1">
    <property type="nucleotide sequence ID" value="NZ_JBHRWK010000110.1"/>
</dbReference>
<proteinExistence type="predicted"/>
<dbReference type="Proteomes" id="UP001595645">
    <property type="component" value="Unassembled WGS sequence"/>
</dbReference>
<name>A0ABV7PCV7_9PSEU</name>
<dbReference type="EMBL" id="JBHRWK010000110">
    <property type="protein sequence ID" value="MFC3456043.1"/>
    <property type="molecule type" value="Genomic_DNA"/>
</dbReference>
<evidence type="ECO:0000256" key="2">
    <source>
        <dbReference type="ARBA" id="ARBA00022898"/>
    </source>
</evidence>
<evidence type="ECO:0000256" key="3">
    <source>
        <dbReference type="ARBA" id="ARBA00023239"/>
    </source>
</evidence>
<gene>
    <name evidence="5" type="ORF">ACFOSH_41995</name>
</gene>
<keyword evidence="2" id="KW-0663">Pyridoxal phosphate</keyword>
<dbReference type="Pfam" id="PF00291">
    <property type="entry name" value="PALP"/>
    <property type="match status" value="1"/>
</dbReference>
<evidence type="ECO:0000256" key="1">
    <source>
        <dbReference type="ARBA" id="ARBA00001933"/>
    </source>
</evidence>
<comment type="caution">
    <text evidence="5">The sequence shown here is derived from an EMBL/GenBank/DDBJ whole genome shotgun (WGS) entry which is preliminary data.</text>
</comment>
<dbReference type="InterPro" id="IPR050147">
    <property type="entry name" value="Ser/Thr_Dehydratase"/>
</dbReference>
<dbReference type="InterPro" id="IPR001926">
    <property type="entry name" value="TrpB-like_PALP"/>
</dbReference>
<evidence type="ECO:0000313" key="5">
    <source>
        <dbReference type="EMBL" id="MFC3456043.1"/>
    </source>
</evidence>
<dbReference type="Gene3D" id="3.40.50.1100">
    <property type="match status" value="2"/>
</dbReference>
<accession>A0ABV7PCV7</accession>
<keyword evidence="6" id="KW-1185">Reference proteome</keyword>
<dbReference type="PANTHER" id="PTHR48078:SF6">
    <property type="entry name" value="L-THREONINE DEHYDRATASE CATABOLIC TDCB"/>
    <property type="match status" value="1"/>
</dbReference>